<dbReference type="Proteomes" id="UP000594865">
    <property type="component" value="Chromosome"/>
</dbReference>
<keyword evidence="1" id="KW-0472">Membrane</keyword>
<gene>
    <name evidence="2" type="ORF">I6G28_07325</name>
</gene>
<feature type="transmembrane region" description="Helical" evidence="1">
    <location>
        <begin position="35"/>
        <end position="53"/>
    </location>
</feature>
<feature type="transmembrane region" description="Helical" evidence="1">
    <location>
        <begin position="7"/>
        <end position="29"/>
    </location>
</feature>
<dbReference type="Pfam" id="PF09842">
    <property type="entry name" value="DUF2069"/>
    <property type="match status" value="1"/>
</dbReference>
<protein>
    <submittedName>
        <fullName evidence="2">DUF2069 domain-containing protein</fullName>
    </submittedName>
</protein>
<feature type="transmembrane region" description="Helical" evidence="1">
    <location>
        <begin position="65"/>
        <end position="83"/>
    </location>
</feature>
<evidence type="ECO:0000313" key="2">
    <source>
        <dbReference type="EMBL" id="QPT37722.1"/>
    </source>
</evidence>
<keyword evidence="3" id="KW-1185">Reference proteome</keyword>
<sequence length="117" mass="13150">MNKQTAYFLASFSLIALIALSLSWELWIAPLRPGGSWLALKTLPLCLPLSGILKKKIYTYQYSSMLILIYFAEAVMRLFNAYPAEKICATLAAALSISFFTASLSFVKQHKKTNHVR</sequence>
<proteinExistence type="predicted"/>
<reference evidence="2 3" key="1">
    <citation type="submission" date="2020-12" db="EMBL/GenBank/DDBJ databases">
        <title>FDA dAtabase for Regulatory Grade micrObial Sequences (FDA-ARGOS): Supporting development and validation of Infectious Disease Dx tests.</title>
        <authorList>
            <person name="Sproer C."/>
            <person name="Gronow S."/>
            <person name="Severitt S."/>
            <person name="Schroder I."/>
            <person name="Tallon L."/>
            <person name="Sadzewicz L."/>
            <person name="Zhao X."/>
            <person name="Boylan J."/>
            <person name="Ott S."/>
            <person name="Bowen H."/>
            <person name="Vavikolanu K."/>
            <person name="Mehta A."/>
            <person name="Aluvathingal J."/>
            <person name="Nadendla S."/>
            <person name="Lowell S."/>
            <person name="Myers T."/>
            <person name="Yan Y."/>
            <person name="Sichtig H."/>
        </authorList>
    </citation>
    <scope>NUCLEOTIDE SEQUENCE [LARGE SCALE GENOMIC DNA]</scope>
    <source>
        <strain evidence="2 3">FDAARGOS_871</strain>
    </source>
</reference>
<feature type="transmembrane region" description="Helical" evidence="1">
    <location>
        <begin position="89"/>
        <end position="107"/>
    </location>
</feature>
<dbReference type="GeneID" id="84020625"/>
<dbReference type="RefSeq" id="WP_111726410.1">
    <property type="nucleotide sequence ID" value="NZ_CP065726.1"/>
</dbReference>
<evidence type="ECO:0000256" key="1">
    <source>
        <dbReference type="SAM" id="Phobius"/>
    </source>
</evidence>
<organism evidence="2 3">
    <name type="scientific">Neisseria cinerea</name>
    <dbReference type="NCBI Taxonomy" id="483"/>
    <lineage>
        <taxon>Bacteria</taxon>
        <taxon>Pseudomonadati</taxon>
        <taxon>Pseudomonadota</taxon>
        <taxon>Betaproteobacteria</taxon>
        <taxon>Neisseriales</taxon>
        <taxon>Neisseriaceae</taxon>
        <taxon>Neisseria</taxon>
    </lineage>
</organism>
<name>A0A7T3ESB3_NEICI</name>
<evidence type="ECO:0000313" key="3">
    <source>
        <dbReference type="Proteomes" id="UP000594865"/>
    </source>
</evidence>
<dbReference type="EMBL" id="CP065726">
    <property type="protein sequence ID" value="QPT37722.1"/>
    <property type="molecule type" value="Genomic_DNA"/>
</dbReference>
<accession>A0A7T3ESB3</accession>
<keyword evidence="1" id="KW-1133">Transmembrane helix</keyword>
<dbReference type="InterPro" id="IPR018643">
    <property type="entry name" value="DUF2069_membrane"/>
</dbReference>
<dbReference type="AlphaFoldDB" id="A0A7T3ESB3"/>
<keyword evidence="1" id="KW-0812">Transmembrane</keyword>